<name>A0A4E0RLQ5_FASHE</name>
<keyword evidence="2" id="KW-1185">Reference proteome</keyword>
<evidence type="ECO:0000313" key="2">
    <source>
        <dbReference type="Proteomes" id="UP000230066"/>
    </source>
</evidence>
<dbReference type="Proteomes" id="UP000230066">
    <property type="component" value="Unassembled WGS sequence"/>
</dbReference>
<gene>
    <name evidence="1" type="ORF">D915_001629</name>
</gene>
<proteinExistence type="predicted"/>
<dbReference type="EMBL" id="JXXN02000380">
    <property type="protein sequence ID" value="THD27581.1"/>
    <property type="molecule type" value="Genomic_DNA"/>
</dbReference>
<protein>
    <submittedName>
        <fullName evidence="1">Uncharacterized protein</fullName>
    </submittedName>
</protein>
<organism evidence="1 2">
    <name type="scientific">Fasciola hepatica</name>
    <name type="common">Liver fluke</name>
    <dbReference type="NCBI Taxonomy" id="6192"/>
    <lineage>
        <taxon>Eukaryota</taxon>
        <taxon>Metazoa</taxon>
        <taxon>Spiralia</taxon>
        <taxon>Lophotrochozoa</taxon>
        <taxon>Platyhelminthes</taxon>
        <taxon>Trematoda</taxon>
        <taxon>Digenea</taxon>
        <taxon>Plagiorchiida</taxon>
        <taxon>Echinostomata</taxon>
        <taxon>Echinostomatoidea</taxon>
        <taxon>Fasciolidae</taxon>
        <taxon>Fasciola</taxon>
    </lineage>
</organism>
<dbReference type="AlphaFoldDB" id="A0A4E0RLQ5"/>
<accession>A0A4E0RLQ5</accession>
<sequence length="445" mass="49062">MLNFFIVNWRRASSPVMGLALCQSLNTFISTVIRRSKTSVSGLPEEQPSMYQRTAESGSLLSRLGASPKLSVTSNPTDLRSAFASELDNVITCLFQHLFQIAQRQISVENSGYIETYTKVLREIKRAFATLGSSYPDRIWSAVQSHLTNGSELSRAVTVDLLRHLVSAGPSSPDRSPFSKSTQQQILNSVLRLLFGSGVPLPGFQRVSNSVISGATTTASAMAMTAPNRRSSLRHSLMGDVVHGAPLGPDRDSLLLGEIVSGENVAPLIRVELIKLVLTLGSLGYLDLEGGHILVEFVVRQCALTQTSLIAHDKISVQHVVRGVGPVFNWRNGTDLETMHLDVVAFDRSKYFKSTRLRQLETINTRKTQTKAKQILQESTIGDDDWVTLKLHQRVAFDRLSRPFDCKCRLLVQFDFTNMVGSLAETTQTSCTPSESSLKTSRSSF</sequence>
<reference evidence="1" key="1">
    <citation type="submission" date="2019-03" db="EMBL/GenBank/DDBJ databases">
        <title>Improved annotation for the trematode Fasciola hepatica.</title>
        <authorList>
            <person name="Choi Y.-J."/>
            <person name="Martin J."/>
            <person name="Mitreva M."/>
        </authorList>
    </citation>
    <scope>NUCLEOTIDE SEQUENCE [LARGE SCALE GENOMIC DNA]</scope>
</reference>
<comment type="caution">
    <text evidence="1">The sequence shown here is derived from an EMBL/GenBank/DDBJ whole genome shotgun (WGS) entry which is preliminary data.</text>
</comment>
<evidence type="ECO:0000313" key="1">
    <source>
        <dbReference type="EMBL" id="THD27581.1"/>
    </source>
</evidence>